<proteinExistence type="predicted"/>
<dbReference type="Proteomes" id="UP000178449">
    <property type="component" value="Unassembled WGS sequence"/>
</dbReference>
<evidence type="ECO:0000313" key="1">
    <source>
        <dbReference type="EMBL" id="OGG95027.1"/>
    </source>
</evidence>
<protein>
    <submittedName>
        <fullName evidence="1">Uncharacterized protein</fullName>
    </submittedName>
</protein>
<sequence length="137" mass="15649">MSYCPFGLPNFRFDAPNSILKLSGSFYLPRGPELLQRMGDLIELNQVKNLQLEVCFNKLDSASQTQLLEVLALLQKRKIPTQFRWLYFVGKGGEELINDPRFYQFPLIKVTAEEVTTERCDLCKSFAVTDLCDSAGF</sequence>
<dbReference type="AlphaFoldDB" id="A0A1F6GA84"/>
<dbReference type="EMBL" id="MFNE01000029">
    <property type="protein sequence ID" value="OGG95027.1"/>
    <property type="molecule type" value="Genomic_DNA"/>
</dbReference>
<organism evidence="1 2">
    <name type="scientific">Candidatus Lambdaproteobacteria bacterium RIFOXYD2_FULL_50_16</name>
    <dbReference type="NCBI Taxonomy" id="1817772"/>
    <lineage>
        <taxon>Bacteria</taxon>
        <taxon>Pseudomonadati</taxon>
        <taxon>Pseudomonadota</taxon>
        <taxon>Candidatus Lambdaproteobacteria</taxon>
    </lineage>
</organism>
<reference evidence="1 2" key="1">
    <citation type="journal article" date="2016" name="Nat. Commun.">
        <title>Thousands of microbial genomes shed light on interconnected biogeochemical processes in an aquifer system.</title>
        <authorList>
            <person name="Anantharaman K."/>
            <person name="Brown C.T."/>
            <person name="Hug L.A."/>
            <person name="Sharon I."/>
            <person name="Castelle C.J."/>
            <person name="Probst A.J."/>
            <person name="Thomas B.C."/>
            <person name="Singh A."/>
            <person name="Wilkins M.J."/>
            <person name="Karaoz U."/>
            <person name="Brodie E.L."/>
            <person name="Williams K.H."/>
            <person name="Hubbard S.S."/>
            <person name="Banfield J.F."/>
        </authorList>
    </citation>
    <scope>NUCLEOTIDE SEQUENCE [LARGE SCALE GENOMIC DNA]</scope>
</reference>
<evidence type="ECO:0000313" key="2">
    <source>
        <dbReference type="Proteomes" id="UP000178449"/>
    </source>
</evidence>
<name>A0A1F6GA84_9PROT</name>
<gene>
    <name evidence="1" type="ORF">A2527_12705</name>
</gene>
<accession>A0A1F6GA84</accession>
<comment type="caution">
    <text evidence="1">The sequence shown here is derived from an EMBL/GenBank/DDBJ whole genome shotgun (WGS) entry which is preliminary data.</text>
</comment>